<evidence type="ECO:0000313" key="2">
    <source>
        <dbReference type="EnsemblProtists" id="HpaP804038"/>
    </source>
</evidence>
<dbReference type="AlphaFoldDB" id="M4BCM2"/>
<accession>M4BCM2</accession>
<evidence type="ECO:0000313" key="3">
    <source>
        <dbReference type="Proteomes" id="UP000011713"/>
    </source>
</evidence>
<dbReference type="Proteomes" id="UP000011713">
    <property type="component" value="Unassembled WGS sequence"/>
</dbReference>
<dbReference type="EMBL" id="JH598136">
    <property type="status" value="NOT_ANNOTATED_CDS"/>
    <property type="molecule type" value="Genomic_DNA"/>
</dbReference>
<dbReference type="eggNOG" id="ENOG502T0WP">
    <property type="taxonomic scope" value="Eukaryota"/>
</dbReference>
<sequence length="576" mass="63293">MHSLTCLALVKSPCTEQRIDQEPGLDVFSPYHRERLKPRRDLSRLHGERLKPRRDLSRLHGQRLRRCWGRGGSARAVSPGSWRQRASRAAALRFKTDLWVVVPPRRTQASRGLGYSDWWTLFPGEADRTDGVEISLTSGSQMDVSGGETRPESRTSFSGQSAGGGGTVGVTVHAQRSEDHAKPRGPVIVRPPRMSNEQIFEAVTAELRSAPEAAPREAWKAIVAALFAAELAALNIPPERVPPTKKRYNKLKGADATSKVKWARKPVLNQWAATVTGTRSAGRAAGNGVPPGTYETYMSNPAKYPAADKERLMAICAAPVRDRSGPRLRAGTDDERKILRVWQRGISYAAVQVEGELSFSLVGAATIHASRQHTQSLQEDMLLAAEGLKVNLKDLHCMLSQCTVVPFRRRLYRLHNPHAPSAGSVWNRQVGVDGKVPDDANGLAGCPEFLRGIIRIGWHGTYVVLKHPEVGRRQQCLRCGTLGHPMSRCGYSDEQLQGPGCGIASEAEVSNLENVLVVFPTFTSMHEVAIQRLRLQDQADREAETAVRPPEVRVARPDQGHDHALVTSVGGCRLES</sequence>
<proteinExistence type="predicted"/>
<dbReference type="InParanoid" id="M4BCM2"/>
<dbReference type="EnsemblProtists" id="HpaT804038">
    <property type="protein sequence ID" value="HpaP804038"/>
    <property type="gene ID" value="HpaG804038"/>
</dbReference>
<dbReference type="VEuPathDB" id="FungiDB:HpaG804038"/>
<organism evidence="2 3">
    <name type="scientific">Hyaloperonospora arabidopsidis (strain Emoy2)</name>
    <name type="common">Downy mildew agent</name>
    <name type="synonym">Peronospora arabidopsidis</name>
    <dbReference type="NCBI Taxonomy" id="559515"/>
    <lineage>
        <taxon>Eukaryota</taxon>
        <taxon>Sar</taxon>
        <taxon>Stramenopiles</taxon>
        <taxon>Oomycota</taxon>
        <taxon>Peronosporomycetes</taxon>
        <taxon>Peronosporales</taxon>
        <taxon>Peronosporaceae</taxon>
        <taxon>Hyaloperonospora</taxon>
    </lineage>
</organism>
<keyword evidence="3" id="KW-1185">Reference proteome</keyword>
<reference evidence="2" key="2">
    <citation type="submission" date="2015-06" db="UniProtKB">
        <authorList>
            <consortium name="EnsemblProtists"/>
        </authorList>
    </citation>
    <scope>IDENTIFICATION</scope>
    <source>
        <strain evidence="2">Emoy2</strain>
    </source>
</reference>
<name>M4BCM2_HYAAE</name>
<evidence type="ECO:0000256" key="1">
    <source>
        <dbReference type="SAM" id="MobiDB-lite"/>
    </source>
</evidence>
<protein>
    <submittedName>
        <fullName evidence="2">Uncharacterized protein</fullName>
    </submittedName>
</protein>
<dbReference type="HOGENOM" id="CLU_473681_0_0_1"/>
<feature type="region of interest" description="Disordered" evidence="1">
    <location>
        <begin position="138"/>
        <end position="169"/>
    </location>
</feature>
<reference evidence="3" key="1">
    <citation type="journal article" date="2010" name="Science">
        <title>Signatures of adaptation to obligate biotrophy in the Hyaloperonospora arabidopsidis genome.</title>
        <authorList>
            <person name="Baxter L."/>
            <person name="Tripathy S."/>
            <person name="Ishaque N."/>
            <person name="Boot N."/>
            <person name="Cabral A."/>
            <person name="Kemen E."/>
            <person name="Thines M."/>
            <person name="Ah-Fong A."/>
            <person name="Anderson R."/>
            <person name="Badejoko W."/>
            <person name="Bittner-Eddy P."/>
            <person name="Boore J.L."/>
            <person name="Chibucos M.C."/>
            <person name="Coates M."/>
            <person name="Dehal P."/>
            <person name="Delehaunty K."/>
            <person name="Dong S."/>
            <person name="Downton P."/>
            <person name="Dumas B."/>
            <person name="Fabro G."/>
            <person name="Fronick C."/>
            <person name="Fuerstenberg S.I."/>
            <person name="Fulton L."/>
            <person name="Gaulin E."/>
            <person name="Govers F."/>
            <person name="Hughes L."/>
            <person name="Humphray S."/>
            <person name="Jiang R.H."/>
            <person name="Judelson H."/>
            <person name="Kamoun S."/>
            <person name="Kyung K."/>
            <person name="Meijer H."/>
            <person name="Minx P."/>
            <person name="Morris P."/>
            <person name="Nelson J."/>
            <person name="Phuntumart V."/>
            <person name="Qutob D."/>
            <person name="Rehmany A."/>
            <person name="Rougon-Cardoso A."/>
            <person name="Ryden P."/>
            <person name="Torto-Alalibo T."/>
            <person name="Studholme D."/>
            <person name="Wang Y."/>
            <person name="Win J."/>
            <person name="Wood J."/>
            <person name="Clifton S.W."/>
            <person name="Rogers J."/>
            <person name="Van den Ackerveken G."/>
            <person name="Jones J.D."/>
            <person name="McDowell J.M."/>
            <person name="Beynon J."/>
            <person name="Tyler B.M."/>
        </authorList>
    </citation>
    <scope>NUCLEOTIDE SEQUENCE [LARGE SCALE GENOMIC DNA]</scope>
    <source>
        <strain evidence="3">Emoy2</strain>
    </source>
</reference>